<evidence type="ECO:0000313" key="5">
    <source>
        <dbReference type="EMBL" id="QDV05988.1"/>
    </source>
</evidence>
<dbReference type="PROSITE" id="PS51470">
    <property type="entry name" value="FG_GAP"/>
    <property type="match status" value="4"/>
</dbReference>
<dbReference type="InterPro" id="IPR028994">
    <property type="entry name" value="Integrin_alpha_N"/>
</dbReference>
<dbReference type="GO" id="GO:0009897">
    <property type="term" value="C:external side of plasma membrane"/>
    <property type="evidence" value="ECO:0007669"/>
    <property type="project" value="TreeGrafter"/>
</dbReference>
<keyword evidence="6" id="KW-1185">Reference proteome</keyword>
<dbReference type="GO" id="GO:0008305">
    <property type="term" value="C:integrin complex"/>
    <property type="evidence" value="ECO:0007669"/>
    <property type="project" value="InterPro"/>
</dbReference>
<dbReference type="GO" id="GO:0005178">
    <property type="term" value="F:integrin binding"/>
    <property type="evidence" value="ECO:0007669"/>
    <property type="project" value="TreeGrafter"/>
</dbReference>
<dbReference type="Proteomes" id="UP000320390">
    <property type="component" value="Chromosome"/>
</dbReference>
<sequence length="578" mass="57544" precursor="true">MTAAFQALLLCTTAWGAQSGTIQTTDVFEVSGSGPLDSFGARVSPAGDVNQDGHADVMAASLAGALGTGSPTYVRVLSGRDGSVLHELRGQSSAETHFGAALDAAGDLDGDGFPDLLVGSPNPDPTAPIFGSVYAFSGADGSLIHRWVEAQINEDFGRAVSGVGDVNGDGRDDIVIGSPRAANSRGFARIYSGATGQPIRTYFGVGGERLGAAVSEFGDLDGDGVPDVLVGSPDGLLGSCPSCVRVFSGFDGAPLLTLTDGDPLSRLGAAVAPAGDFDGDGILDILAGAPDASILEPKDGAAYIFSGADGTVLRRWSDRAGLPLPSGFGSSIGSGGDIDGDGLPDFVVGAPTAKGAANGLARGALYGYSGFDGRRLFRITGAADRDGLGSGACIIGDANGDGFANFAAGASLASGTSLISGKVRVFRRVAANGGVLCLGQLNSSGVGSVLEAWSQSGYSAVANDVALEVTQLPPNVLGYFLVSPDFNIAAGVGGGVGTLCIASTNIGRYSASIGISSSSGELGFLLDNTSIPLPSAGGAGAVAAKPGETFNFQFWHRDAGPGGAPTSNLSGAVTITFL</sequence>
<dbReference type="PANTHER" id="PTHR23220:SF118">
    <property type="entry name" value="INTEGRIN ALPHA-X"/>
    <property type="match status" value="1"/>
</dbReference>
<dbReference type="InterPro" id="IPR013517">
    <property type="entry name" value="FG-GAP"/>
</dbReference>
<dbReference type="EMBL" id="CP036434">
    <property type="protein sequence ID" value="QDV05988.1"/>
    <property type="molecule type" value="Genomic_DNA"/>
</dbReference>
<evidence type="ECO:0000256" key="2">
    <source>
        <dbReference type="ARBA" id="ARBA00022737"/>
    </source>
</evidence>
<dbReference type="GO" id="GO:0033627">
    <property type="term" value="P:cell adhesion mediated by integrin"/>
    <property type="evidence" value="ECO:0007669"/>
    <property type="project" value="TreeGrafter"/>
</dbReference>
<dbReference type="GO" id="GO:0098609">
    <property type="term" value="P:cell-cell adhesion"/>
    <property type="evidence" value="ECO:0007669"/>
    <property type="project" value="TreeGrafter"/>
</dbReference>
<keyword evidence="1 4" id="KW-0732">Signal</keyword>
<dbReference type="AlphaFoldDB" id="A0A518EPH1"/>
<dbReference type="PRINTS" id="PR01185">
    <property type="entry name" value="INTEGRINA"/>
</dbReference>
<feature type="chain" id="PRO_5022022365" evidence="4">
    <location>
        <begin position="17"/>
        <end position="578"/>
    </location>
</feature>
<dbReference type="Pfam" id="PF01839">
    <property type="entry name" value="FG-GAP"/>
    <property type="match status" value="3"/>
</dbReference>
<evidence type="ECO:0000256" key="3">
    <source>
        <dbReference type="ARBA" id="ARBA00023180"/>
    </source>
</evidence>
<proteinExistence type="predicted"/>
<gene>
    <name evidence="5" type="ORF">Poly30_14920</name>
</gene>
<protein>
    <submittedName>
        <fullName evidence="5">FG-GAP repeat protein</fullName>
    </submittedName>
</protein>
<dbReference type="SUPFAM" id="SSF69318">
    <property type="entry name" value="Integrin alpha N-terminal domain"/>
    <property type="match status" value="1"/>
</dbReference>
<dbReference type="SMART" id="SM00191">
    <property type="entry name" value="Int_alpha"/>
    <property type="match status" value="7"/>
</dbReference>
<dbReference type="PANTHER" id="PTHR23220">
    <property type="entry name" value="INTEGRIN ALPHA"/>
    <property type="match status" value="1"/>
</dbReference>
<keyword evidence="2" id="KW-0677">Repeat</keyword>
<dbReference type="InterPro" id="IPR013519">
    <property type="entry name" value="Int_alpha_beta-p"/>
</dbReference>
<evidence type="ECO:0000313" key="6">
    <source>
        <dbReference type="Proteomes" id="UP000320390"/>
    </source>
</evidence>
<dbReference type="Gene3D" id="2.130.10.130">
    <property type="entry name" value="Integrin alpha, N-terminal"/>
    <property type="match status" value="4"/>
</dbReference>
<accession>A0A518EPH1</accession>
<dbReference type="InterPro" id="IPR000413">
    <property type="entry name" value="Integrin_alpha"/>
</dbReference>
<reference evidence="5 6" key="1">
    <citation type="submission" date="2019-02" db="EMBL/GenBank/DDBJ databases">
        <title>Deep-cultivation of Planctomycetes and their phenomic and genomic characterization uncovers novel biology.</title>
        <authorList>
            <person name="Wiegand S."/>
            <person name="Jogler M."/>
            <person name="Boedeker C."/>
            <person name="Pinto D."/>
            <person name="Vollmers J."/>
            <person name="Rivas-Marin E."/>
            <person name="Kohn T."/>
            <person name="Peeters S.H."/>
            <person name="Heuer A."/>
            <person name="Rast P."/>
            <person name="Oberbeckmann S."/>
            <person name="Bunk B."/>
            <person name="Jeske O."/>
            <person name="Meyerdierks A."/>
            <person name="Storesund J.E."/>
            <person name="Kallscheuer N."/>
            <person name="Luecker S."/>
            <person name="Lage O.M."/>
            <person name="Pohl T."/>
            <person name="Merkel B.J."/>
            <person name="Hornburger P."/>
            <person name="Mueller R.-W."/>
            <person name="Bruemmer F."/>
            <person name="Labrenz M."/>
            <person name="Spormann A.M."/>
            <person name="Op den Camp H."/>
            <person name="Overmann J."/>
            <person name="Amann R."/>
            <person name="Jetten M.S.M."/>
            <person name="Mascher T."/>
            <person name="Medema M.H."/>
            <person name="Devos D.P."/>
            <person name="Kaster A.-K."/>
            <person name="Ovreas L."/>
            <person name="Rohde M."/>
            <person name="Galperin M.Y."/>
            <person name="Jogler C."/>
        </authorList>
    </citation>
    <scope>NUCLEOTIDE SEQUENCE [LARGE SCALE GENOMIC DNA]</scope>
    <source>
        <strain evidence="5 6">Poly30</strain>
    </source>
</reference>
<feature type="signal peptide" evidence="4">
    <location>
        <begin position="1"/>
        <end position="16"/>
    </location>
</feature>
<dbReference type="GO" id="GO:0007229">
    <property type="term" value="P:integrin-mediated signaling pathway"/>
    <property type="evidence" value="ECO:0007669"/>
    <property type="project" value="TreeGrafter"/>
</dbReference>
<dbReference type="GO" id="GO:0007160">
    <property type="term" value="P:cell-matrix adhesion"/>
    <property type="evidence" value="ECO:0007669"/>
    <property type="project" value="TreeGrafter"/>
</dbReference>
<organism evidence="5 6">
    <name type="scientific">Saltatorellus ferox</name>
    <dbReference type="NCBI Taxonomy" id="2528018"/>
    <lineage>
        <taxon>Bacteria</taxon>
        <taxon>Pseudomonadati</taxon>
        <taxon>Planctomycetota</taxon>
        <taxon>Planctomycetia</taxon>
        <taxon>Planctomycetia incertae sedis</taxon>
        <taxon>Saltatorellus</taxon>
    </lineage>
</organism>
<evidence type="ECO:0000256" key="1">
    <source>
        <dbReference type="ARBA" id="ARBA00022729"/>
    </source>
</evidence>
<name>A0A518EPH1_9BACT</name>
<dbReference type="Pfam" id="PF13517">
    <property type="entry name" value="FG-GAP_3"/>
    <property type="match status" value="1"/>
</dbReference>
<evidence type="ECO:0000256" key="4">
    <source>
        <dbReference type="SAM" id="SignalP"/>
    </source>
</evidence>
<keyword evidence="3" id="KW-0325">Glycoprotein</keyword>